<dbReference type="EMBL" id="JAESVA010000006">
    <property type="protein sequence ID" value="MCB8882192.1"/>
    <property type="molecule type" value="Genomic_DNA"/>
</dbReference>
<dbReference type="Gene3D" id="2.60.120.10">
    <property type="entry name" value="Jelly Rolls"/>
    <property type="match status" value="1"/>
</dbReference>
<gene>
    <name evidence="5" type="ORF">ACELLULO517_18240</name>
</gene>
<dbReference type="PROSITE" id="PS51063">
    <property type="entry name" value="HTH_CRP_2"/>
    <property type="match status" value="1"/>
</dbReference>
<dbReference type="Pfam" id="PF13545">
    <property type="entry name" value="HTH_Crp_2"/>
    <property type="match status" value="1"/>
</dbReference>
<dbReference type="InterPro" id="IPR036390">
    <property type="entry name" value="WH_DNA-bd_sf"/>
</dbReference>
<dbReference type="InterPro" id="IPR018490">
    <property type="entry name" value="cNMP-bd_dom_sf"/>
</dbReference>
<dbReference type="InterPro" id="IPR012318">
    <property type="entry name" value="HTH_CRP"/>
</dbReference>
<evidence type="ECO:0000256" key="3">
    <source>
        <dbReference type="ARBA" id="ARBA00023163"/>
    </source>
</evidence>
<proteinExistence type="predicted"/>
<evidence type="ECO:0000256" key="2">
    <source>
        <dbReference type="ARBA" id="ARBA00023125"/>
    </source>
</evidence>
<protein>
    <submittedName>
        <fullName evidence="5">Crp/Fnr family transcriptional regulator</fullName>
    </submittedName>
</protein>
<dbReference type="Proteomes" id="UP000721844">
    <property type="component" value="Unassembled WGS sequence"/>
</dbReference>
<dbReference type="SUPFAM" id="SSF46785">
    <property type="entry name" value="Winged helix' DNA-binding domain"/>
    <property type="match status" value="1"/>
</dbReference>
<feature type="domain" description="HTH crp-type" evidence="4">
    <location>
        <begin position="114"/>
        <end position="180"/>
    </location>
</feature>
<evidence type="ECO:0000259" key="4">
    <source>
        <dbReference type="PROSITE" id="PS51063"/>
    </source>
</evidence>
<sequence>MTPRQDLCQPEAVIDSVYFPETGMISQVSNLDEGEQAEVGVIGREGMLGSALISGVETSYTEAMVQLAGTALRMSAPDFSREMEQNLAFRELLLRYSEAFQAQIMQTAACNGRHPLEQRLARWLLMAQDRSGEEQLVLTQEFLAMMLGVHRPSITISARRMQHAGLIRFSAGRVTILDRDLLEARCCECYGAVTRRFLALLGPSFG</sequence>
<evidence type="ECO:0000313" key="5">
    <source>
        <dbReference type="EMBL" id="MCB8882192.1"/>
    </source>
</evidence>
<evidence type="ECO:0000313" key="6">
    <source>
        <dbReference type="Proteomes" id="UP000721844"/>
    </source>
</evidence>
<keyword evidence="1" id="KW-0805">Transcription regulation</keyword>
<evidence type="ECO:0000256" key="1">
    <source>
        <dbReference type="ARBA" id="ARBA00023015"/>
    </source>
</evidence>
<dbReference type="InterPro" id="IPR014710">
    <property type="entry name" value="RmlC-like_jellyroll"/>
</dbReference>
<dbReference type="GO" id="GO:0006355">
    <property type="term" value="P:regulation of DNA-templated transcription"/>
    <property type="evidence" value="ECO:0007669"/>
    <property type="project" value="InterPro"/>
</dbReference>
<accession>A0A963Z5F0</accession>
<comment type="caution">
    <text evidence="5">The sequence shown here is derived from an EMBL/GenBank/DDBJ whole genome shotgun (WGS) entry which is preliminary data.</text>
</comment>
<keyword evidence="3" id="KW-0804">Transcription</keyword>
<name>A0A963Z5F0_9PROT</name>
<dbReference type="AlphaFoldDB" id="A0A963Z5F0"/>
<dbReference type="SUPFAM" id="SSF51206">
    <property type="entry name" value="cAMP-binding domain-like"/>
    <property type="match status" value="1"/>
</dbReference>
<reference evidence="5 6" key="1">
    <citation type="journal article" date="2021" name="Microorganisms">
        <title>Acidisoma silvae sp. nov. and Acidisomacellulosilytica sp. nov., Two Acidophilic Bacteria Isolated from Decaying Wood, Hydrolyzing Cellulose and Producing Poly-3-hydroxybutyrate.</title>
        <authorList>
            <person name="Mieszkin S."/>
            <person name="Pouder E."/>
            <person name="Uroz S."/>
            <person name="Simon-Colin C."/>
            <person name="Alain K."/>
        </authorList>
    </citation>
    <scope>NUCLEOTIDE SEQUENCE [LARGE SCALE GENOMIC DNA]</scope>
    <source>
        <strain evidence="5 6">HW T5.17</strain>
    </source>
</reference>
<organism evidence="5 6">
    <name type="scientific">Acidisoma cellulosilyticum</name>
    <dbReference type="NCBI Taxonomy" id="2802395"/>
    <lineage>
        <taxon>Bacteria</taxon>
        <taxon>Pseudomonadati</taxon>
        <taxon>Pseudomonadota</taxon>
        <taxon>Alphaproteobacteria</taxon>
        <taxon>Acetobacterales</taxon>
        <taxon>Acidocellaceae</taxon>
        <taxon>Acidisoma</taxon>
    </lineage>
</organism>
<keyword evidence="2" id="KW-0238">DNA-binding</keyword>
<keyword evidence="6" id="KW-1185">Reference proteome</keyword>
<dbReference type="GO" id="GO:0003677">
    <property type="term" value="F:DNA binding"/>
    <property type="evidence" value="ECO:0007669"/>
    <property type="project" value="UniProtKB-KW"/>
</dbReference>